<dbReference type="AlphaFoldDB" id="A0A1I1QW11"/>
<dbReference type="EMBL" id="FOMG01000028">
    <property type="protein sequence ID" value="SFD26182.1"/>
    <property type="molecule type" value="Genomic_DNA"/>
</dbReference>
<dbReference type="EMBL" id="FOMG01000004">
    <property type="protein sequence ID" value="SFC52157.1"/>
    <property type="molecule type" value="Genomic_DNA"/>
</dbReference>
<organism evidence="2 3">
    <name type="scientific">Clostridium uliginosum</name>
    <dbReference type="NCBI Taxonomy" id="119641"/>
    <lineage>
        <taxon>Bacteria</taxon>
        <taxon>Bacillati</taxon>
        <taxon>Bacillota</taxon>
        <taxon>Clostridia</taxon>
        <taxon>Eubacteriales</taxon>
        <taxon>Clostridiaceae</taxon>
        <taxon>Clostridium</taxon>
    </lineage>
</organism>
<name>A0A1I1QW11_9CLOT</name>
<dbReference type="Proteomes" id="UP000199263">
    <property type="component" value="Unassembled WGS sequence"/>
</dbReference>
<gene>
    <name evidence="1" type="ORF">SAMN05421842_104175</name>
    <name evidence="2" type="ORF">SAMN05421842_1281</name>
</gene>
<evidence type="ECO:0000313" key="2">
    <source>
        <dbReference type="EMBL" id="SFD26182.1"/>
    </source>
</evidence>
<protein>
    <submittedName>
        <fullName evidence="2">Uncharacterized protein</fullName>
    </submittedName>
</protein>
<reference evidence="2 3" key="1">
    <citation type="submission" date="2016-10" db="EMBL/GenBank/DDBJ databases">
        <authorList>
            <person name="de Groot N.N."/>
        </authorList>
    </citation>
    <scope>NUCLEOTIDE SEQUENCE [LARGE SCALE GENOMIC DNA]</scope>
    <source>
        <strain evidence="2 3">DSM 12992</strain>
    </source>
</reference>
<accession>A0A1I1QW11</accession>
<evidence type="ECO:0000313" key="1">
    <source>
        <dbReference type="EMBL" id="SFC52157.1"/>
    </source>
</evidence>
<proteinExistence type="predicted"/>
<keyword evidence="3" id="KW-1185">Reference proteome</keyword>
<feature type="non-terminal residue" evidence="2">
    <location>
        <position position="1"/>
    </location>
</feature>
<sequence>IRILKNIRSEMFVRNINSFLLNLQLNYTRI</sequence>
<evidence type="ECO:0000313" key="3">
    <source>
        <dbReference type="Proteomes" id="UP000199263"/>
    </source>
</evidence>